<dbReference type="InterPro" id="IPR009057">
    <property type="entry name" value="Homeodomain-like_sf"/>
</dbReference>
<evidence type="ECO:0000259" key="3">
    <source>
        <dbReference type="PROSITE" id="PS51253"/>
    </source>
</evidence>
<dbReference type="InterPro" id="IPR004875">
    <property type="entry name" value="DDE_SF_endonuclease_dom"/>
</dbReference>
<evidence type="ECO:0000256" key="1">
    <source>
        <dbReference type="ARBA" id="ARBA00023125"/>
    </source>
</evidence>
<evidence type="ECO:0000256" key="2">
    <source>
        <dbReference type="SAM" id="MobiDB-lite"/>
    </source>
</evidence>
<dbReference type="SUPFAM" id="SSF46689">
    <property type="entry name" value="Homeodomain-like"/>
    <property type="match status" value="1"/>
</dbReference>
<dbReference type="GO" id="GO:0005634">
    <property type="term" value="C:nucleus"/>
    <property type="evidence" value="ECO:0007669"/>
    <property type="project" value="TreeGrafter"/>
</dbReference>
<dbReference type="Pfam" id="PF03221">
    <property type="entry name" value="HTH_Tnp_Tc5"/>
    <property type="match status" value="1"/>
</dbReference>
<dbReference type="PANTHER" id="PTHR19303">
    <property type="entry name" value="TRANSPOSON"/>
    <property type="match status" value="1"/>
</dbReference>
<feature type="domain" description="HTH CENPB-type" evidence="3">
    <location>
        <begin position="8"/>
        <end position="82"/>
    </location>
</feature>
<feature type="region of interest" description="Disordered" evidence="2">
    <location>
        <begin position="365"/>
        <end position="415"/>
    </location>
</feature>
<dbReference type="Proteomes" id="UP000886653">
    <property type="component" value="Unassembled WGS sequence"/>
</dbReference>
<dbReference type="InterPro" id="IPR006600">
    <property type="entry name" value="HTH_CenpB_DNA-bd_dom"/>
</dbReference>
<keyword evidence="1" id="KW-0238">DNA-binding</keyword>
<dbReference type="OrthoDB" id="2507670at2759"/>
<name>A0A9P6TDK6_9BASI</name>
<dbReference type="PANTHER" id="PTHR19303:SF73">
    <property type="entry name" value="PROTEIN PDC2"/>
    <property type="match status" value="1"/>
</dbReference>
<gene>
    <name evidence="4" type="ORF">CROQUDRAFT_41298</name>
</gene>
<comment type="caution">
    <text evidence="4">The sequence shown here is derived from an EMBL/GenBank/DDBJ whole genome shotgun (WGS) entry which is preliminary data.</text>
</comment>
<organism evidence="4 5">
    <name type="scientific">Cronartium quercuum f. sp. fusiforme G11</name>
    <dbReference type="NCBI Taxonomy" id="708437"/>
    <lineage>
        <taxon>Eukaryota</taxon>
        <taxon>Fungi</taxon>
        <taxon>Dikarya</taxon>
        <taxon>Basidiomycota</taxon>
        <taxon>Pucciniomycotina</taxon>
        <taxon>Pucciniomycetes</taxon>
        <taxon>Pucciniales</taxon>
        <taxon>Coleosporiaceae</taxon>
        <taxon>Cronartium</taxon>
    </lineage>
</organism>
<sequence>MAPPGSTTAKRVRNTTHPQVTAMLEEWVQQAIVAKVNITGEVICEKWKHFAQLCGIPSAEWLSLSHGWLDAFRQRNGLRHFKQAAQLSANAAKQPEPDLTRLLAITSQYAPEDIYNMDETGLFYALPPDKELAEGQGEEAQKLKARLTIVLATNADGSDRHPLLFIGKTEETITDPEAGIEYRQNVKGTMTPLIFQQWLTSWNVRLANSDRRPVLLLIDDSSTHKLPTGSPLSHIRIESTGTISQPIMLGVVQSFKAHYRRRSTGRAISRVEQLPASEIYAIDPITAMRLCRSAWNAVSIQTVLNAWTASGLVGHHTFRSLNEQVSRSGCEASEHIIHVSQPTPEASGSVQQISEPVIQVSESVLQVSQPDEQASESIPQASKPVPQHSQTGSEACEPVIQVSEPITQPFEPPAL</sequence>
<dbReference type="Pfam" id="PF03184">
    <property type="entry name" value="DDE_1"/>
    <property type="match status" value="1"/>
</dbReference>
<evidence type="ECO:0000313" key="5">
    <source>
        <dbReference type="Proteomes" id="UP000886653"/>
    </source>
</evidence>
<dbReference type="SMART" id="SM00674">
    <property type="entry name" value="CENPB"/>
    <property type="match status" value="1"/>
</dbReference>
<dbReference type="AlphaFoldDB" id="A0A9P6TDK6"/>
<dbReference type="Gene3D" id="1.10.10.60">
    <property type="entry name" value="Homeodomain-like"/>
    <property type="match status" value="1"/>
</dbReference>
<dbReference type="GO" id="GO:0003677">
    <property type="term" value="F:DNA binding"/>
    <property type="evidence" value="ECO:0007669"/>
    <property type="project" value="UniProtKB-KW"/>
</dbReference>
<dbReference type="EMBL" id="MU167236">
    <property type="protein sequence ID" value="KAG0148536.1"/>
    <property type="molecule type" value="Genomic_DNA"/>
</dbReference>
<dbReference type="PROSITE" id="PS51253">
    <property type="entry name" value="HTH_CENPB"/>
    <property type="match status" value="1"/>
</dbReference>
<dbReference type="InterPro" id="IPR050863">
    <property type="entry name" value="CenT-Element_Derived"/>
</dbReference>
<proteinExistence type="predicted"/>
<evidence type="ECO:0000313" key="4">
    <source>
        <dbReference type="EMBL" id="KAG0148536.1"/>
    </source>
</evidence>
<feature type="compositionally biased region" description="Polar residues" evidence="2">
    <location>
        <begin position="365"/>
        <end position="380"/>
    </location>
</feature>
<reference evidence="4" key="1">
    <citation type="submission" date="2013-11" db="EMBL/GenBank/DDBJ databases">
        <title>Genome sequence of the fusiform rust pathogen reveals effectors for host alternation and coevolution with pine.</title>
        <authorList>
            <consortium name="DOE Joint Genome Institute"/>
            <person name="Smith K."/>
            <person name="Pendleton A."/>
            <person name="Kubisiak T."/>
            <person name="Anderson C."/>
            <person name="Salamov A."/>
            <person name="Aerts A."/>
            <person name="Riley R."/>
            <person name="Clum A."/>
            <person name="Lindquist E."/>
            <person name="Ence D."/>
            <person name="Campbell M."/>
            <person name="Kronenberg Z."/>
            <person name="Feau N."/>
            <person name="Dhillon B."/>
            <person name="Hamelin R."/>
            <person name="Burleigh J."/>
            <person name="Smith J."/>
            <person name="Yandell M."/>
            <person name="Nelson C."/>
            <person name="Grigoriev I."/>
            <person name="Davis J."/>
        </authorList>
    </citation>
    <scope>NUCLEOTIDE SEQUENCE</scope>
    <source>
        <strain evidence="4">G11</strain>
    </source>
</reference>
<protein>
    <recommendedName>
        <fullName evidence="3">HTH CENPB-type domain-containing protein</fullName>
    </recommendedName>
</protein>
<keyword evidence="5" id="KW-1185">Reference proteome</keyword>
<accession>A0A9P6TDK6</accession>